<dbReference type="AlphaFoldDB" id="A0A2P2JSJ5"/>
<dbReference type="GO" id="GO:0000976">
    <property type="term" value="F:transcription cis-regulatory region binding"/>
    <property type="evidence" value="ECO:0007669"/>
    <property type="project" value="UniProtKB-ARBA"/>
</dbReference>
<evidence type="ECO:0000256" key="4">
    <source>
        <dbReference type="ARBA" id="ARBA00022833"/>
    </source>
</evidence>
<dbReference type="Pfam" id="PF00320">
    <property type="entry name" value="GATA"/>
    <property type="match status" value="1"/>
</dbReference>
<accession>A0A2P2JSJ5</accession>
<dbReference type="InterPro" id="IPR013088">
    <property type="entry name" value="Znf_NHR/GATA"/>
</dbReference>
<keyword evidence="3 10" id="KW-0863">Zinc-finger</keyword>
<dbReference type="GO" id="GO:0008270">
    <property type="term" value="F:zinc ion binding"/>
    <property type="evidence" value="ECO:0007669"/>
    <property type="project" value="UniProtKB-KW"/>
</dbReference>
<evidence type="ECO:0000256" key="9">
    <source>
        <dbReference type="ARBA" id="ARBA00024019"/>
    </source>
</evidence>
<evidence type="ECO:0000256" key="7">
    <source>
        <dbReference type="ARBA" id="ARBA00023163"/>
    </source>
</evidence>
<dbReference type="PANTHER" id="PTHR47255:SF4">
    <property type="entry name" value="GATA ZINC FINGER DOMAIN-CONTAINING PROTEIN 12"/>
    <property type="match status" value="1"/>
</dbReference>
<dbReference type="EMBL" id="GGEC01015936">
    <property type="protein sequence ID" value="MBW96419.1"/>
    <property type="molecule type" value="Transcribed_RNA"/>
</dbReference>
<protein>
    <submittedName>
        <fullName evidence="12">Uncharacterized protein MANES_16G102600</fullName>
    </submittedName>
</protein>
<dbReference type="PROSITE" id="PS00344">
    <property type="entry name" value="GATA_ZN_FINGER_1"/>
    <property type="match status" value="1"/>
</dbReference>
<dbReference type="GO" id="GO:0005634">
    <property type="term" value="C:nucleus"/>
    <property type="evidence" value="ECO:0007669"/>
    <property type="project" value="UniProtKB-SubCell"/>
</dbReference>
<keyword evidence="8" id="KW-0539">Nucleus</keyword>
<comment type="similarity">
    <text evidence="9">Belongs to the type IV zinc-finger family. Class B subfamily.</text>
</comment>
<keyword evidence="5" id="KW-0805">Transcription regulation</keyword>
<keyword evidence="6" id="KW-0238">DNA-binding</keyword>
<dbReference type="GO" id="GO:0006355">
    <property type="term" value="P:regulation of DNA-templated transcription"/>
    <property type="evidence" value="ECO:0007669"/>
    <property type="project" value="InterPro"/>
</dbReference>
<evidence type="ECO:0000259" key="11">
    <source>
        <dbReference type="PROSITE" id="PS50114"/>
    </source>
</evidence>
<reference evidence="12" key="1">
    <citation type="submission" date="2018-02" db="EMBL/GenBank/DDBJ databases">
        <title>Rhizophora mucronata_Transcriptome.</title>
        <authorList>
            <person name="Meera S.P."/>
            <person name="Sreeshan A."/>
            <person name="Augustine A."/>
        </authorList>
    </citation>
    <scope>NUCLEOTIDE SEQUENCE</scope>
    <source>
        <tissue evidence="12">Leaf</tissue>
    </source>
</reference>
<dbReference type="PANTHER" id="PTHR47255">
    <property type="entry name" value="GATA TRANSCRIPTION FACTOR 22-RELATED"/>
    <property type="match status" value="1"/>
</dbReference>
<dbReference type="Gene3D" id="3.30.50.10">
    <property type="entry name" value="Erythroid Transcription Factor GATA-1, subunit A"/>
    <property type="match status" value="1"/>
</dbReference>
<keyword evidence="4" id="KW-0862">Zinc</keyword>
<dbReference type="SUPFAM" id="SSF57716">
    <property type="entry name" value="Glucocorticoid receptor-like (DNA-binding domain)"/>
    <property type="match status" value="1"/>
</dbReference>
<organism evidence="12">
    <name type="scientific">Rhizophora mucronata</name>
    <name type="common">Asiatic mangrove</name>
    <dbReference type="NCBI Taxonomy" id="61149"/>
    <lineage>
        <taxon>Eukaryota</taxon>
        <taxon>Viridiplantae</taxon>
        <taxon>Streptophyta</taxon>
        <taxon>Embryophyta</taxon>
        <taxon>Tracheophyta</taxon>
        <taxon>Spermatophyta</taxon>
        <taxon>Magnoliopsida</taxon>
        <taxon>eudicotyledons</taxon>
        <taxon>Gunneridae</taxon>
        <taxon>Pentapetalae</taxon>
        <taxon>rosids</taxon>
        <taxon>fabids</taxon>
        <taxon>Malpighiales</taxon>
        <taxon>Rhizophoraceae</taxon>
        <taxon>Rhizophora</taxon>
    </lineage>
</organism>
<proteinExistence type="inferred from homology"/>
<dbReference type="InterPro" id="IPR052138">
    <property type="entry name" value="GATA_ZnFinger_Domain"/>
</dbReference>
<evidence type="ECO:0000256" key="6">
    <source>
        <dbReference type="ARBA" id="ARBA00023125"/>
    </source>
</evidence>
<dbReference type="FunFam" id="3.30.50.10:FF:000055">
    <property type="entry name" value="GATA transcription factor 21"/>
    <property type="match status" value="1"/>
</dbReference>
<comment type="subcellular location">
    <subcellularLocation>
        <location evidence="1">Nucleus</location>
    </subcellularLocation>
</comment>
<evidence type="ECO:0000256" key="5">
    <source>
        <dbReference type="ARBA" id="ARBA00023015"/>
    </source>
</evidence>
<dbReference type="InterPro" id="IPR000679">
    <property type="entry name" value="Znf_GATA"/>
</dbReference>
<dbReference type="CDD" id="cd00202">
    <property type="entry name" value="ZnF_GATA"/>
    <property type="match status" value="1"/>
</dbReference>
<feature type="domain" description="GATA-type" evidence="11">
    <location>
        <begin position="178"/>
        <end position="214"/>
    </location>
</feature>
<evidence type="ECO:0000256" key="2">
    <source>
        <dbReference type="ARBA" id="ARBA00022723"/>
    </source>
</evidence>
<evidence type="ECO:0000313" key="12">
    <source>
        <dbReference type="EMBL" id="MBW96419.1"/>
    </source>
</evidence>
<dbReference type="PROSITE" id="PS50114">
    <property type="entry name" value="GATA_ZN_FINGER_2"/>
    <property type="match status" value="1"/>
</dbReference>
<keyword evidence="7" id="KW-0804">Transcription</keyword>
<evidence type="ECO:0000256" key="3">
    <source>
        <dbReference type="ARBA" id="ARBA00022771"/>
    </source>
</evidence>
<name>A0A2P2JSJ5_RHIMU</name>
<keyword evidence="2" id="KW-0479">Metal-binding</keyword>
<evidence type="ECO:0000256" key="1">
    <source>
        <dbReference type="ARBA" id="ARBA00004123"/>
    </source>
</evidence>
<dbReference type="SMART" id="SM00401">
    <property type="entry name" value="ZnF_GATA"/>
    <property type="match status" value="1"/>
</dbReference>
<evidence type="ECO:0000256" key="10">
    <source>
        <dbReference type="PROSITE-ProRule" id="PRU00094"/>
    </source>
</evidence>
<sequence>MTPSKHPSIFPFLIDLNEDQPQQLFTCNHRHGTPEAASSPSSQSYHNFIDTTLEGGRYYHSESLPLQPQKVIADMSNSPGGSCDRASATLKQENRNVLRLSTSKKEGNNKQEDKSENISVKWMSSKMRLMRKMIMSSDQVAADIPEGSMQKFEDHKERSSLLQIDTSSLQDCPNSSSSNTIRVCADCNTTKTPLWRSGPRGPKSLCNACGIRQRKARRAAMAAAAGGANVTLFVAKTPAMKNKAQQKERKISNKHLPFKKRCKFTARGGTSKKLCFEDLTISLNNNHSAFQRAFPQDEKEAAILLMALSYGLVHG</sequence>
<evidence type="ECO:0000256" key="8">
    <source>
        <dbReference type="ARBA" id="ARBA00023242"/>
    </source>
</evidence>